<reference evidence="2 3" key="1">
    <citation type="submission" date="2019-04" db="EMBL/GenBank/DDBJ databases">
        <title>Draft genome sequence of Robertkochia marina CC-AMO-30D.</title>
        <authorList>
            <person name="Hameed A."/>
            <person name="Lin S.-Y."/>
            <person name="Shahina M."/>
            <person name="Lai W.-A."/>
            <person name="Young C.-C."/>
        </authorList>
    </citation>
    <scope>NUCLEOTIDE SEQUENCE [LARGE SCALE GENOMIC DNA]</scope>
    <source>
        <strain evidence="2 3">CC-AMO-30D</strain>
    </source>
</reference>
<sequence>MKINKLGSFLLLALTILVGCKQEQGEKTETPSEEVITEEVEVMGKEVAYQTDSTTMRGYIAWNANAGEKRPGILVIHEWWGHNDYTRQRADMLAELGYVAFAVDMYGDGQQAEHPDEAGKFAGMVMQNMDEARARFNAALEVLKNNENVDPEKIAAIGYCFGGSVALTMANTGADLDAVAAFHSGINLPVGPSADLKAKVLVCNGAKDPMIAAEDVAAFTGAMDSVGADYKYVSYENAMHSFTSKAADSLGQKFQMPMAYDAEAAEKSWQELQALLKEVF</sequence>
<proteinExistence type="predicted"/>
<protein>
    <submittedName>
        <fullName evidence="2">Dienelactone hydrolase family protein</fullName>
    </submittedName>
</protein>
<dbReference type="GO" id="GO:0016787">
    <property type="term" value="F:hydrolase activity"/>
    <property type="evidence" value="ECO:0007669"/>
    <property type="project" value="UniProtKB-KW"/>
</dbReference>
<keyword evidence="2" id="KW-0378">Hydrolase</keyword>
<dbReference type="Gene3D" id="3.40.50.1820">
    <property type="entry name" value="alpha/beta hydrolase"/>
    <property type="match status" value="1"/>
</dbReference>
<dbReference type="InterPro" id="IPR050261">
    <property type="entry name" value="FrsA_esterase"/>
</dbReference>
<dbReference type="InterPro" id="IPR029058">
    <property type="entry name" value="AB_hydrolase_fold"/>
</dbReference>
<feature type="domain" description="Dienelactone hydrolase" evidence="1">
    <location>
        <begin position="56"/>
        <end position="279"/>
    </location>
</feature>
<dbReference type="EMBL" id="SSMC01000002">
    <property type="protein sequence ID" value="THD67896.1"/>
    <property type="molecule type" value="Genomic_DNA"/>
</dbReference>
<organism evidence="2 3">
    <name type="scientific">Robertkochia marina</name>
    <dbReference type="NCBI Taxonomy" id="1227945"/>
    <lineage>
        <taxon>Bacteria</taxon>
        <taxon>Pseudomonadati</taxon>
        <taxon>Bacteroidota</taxon>
        <taxon>Flavobacteriia</taxon>
        <taxon>Flavobacteriales</taxon>
        <taxon>Flavobacteriaceae</taxon>
        <taxon>Robertkochia</taxon>
    </lineage>
</organism>
<name>A0A4V3UY62_9FLAO</name>
<evidence type="ECO:0000313" key="2">
    <source>
        <dbReference type="EMBL" id="THD67896.1"/>
    </source>
</evidence>
<dbReference type="Proteomes" id="UP000305939">
    <property type="component" value="Unassembled WGS sequence"/>
</dbReference>
<dbReference type="InterPro" id="IPR002925">
    <property type="entry name" value="Dienelactn_hydro"/>
</dbReference>
<dbReference type="SUPFAM" id="SSF53474">
    <property type="entry name" value="alpha/beta-Hydrolases"/>
    <property type="match status" value="1"/>
</dbReference>
<comment type="caution">
    <text evidence="2">The sequence shown here is derived from an EMBL/GenBank/DDBJ whole genome shotgun (WGS) entry which is preliminary data.</text>
</comment>
<keyword evidence="3" id="KW-1185">Reference proteome</keyword>
<accession>A0A4V3UY62</accession>
<gene>
    <name evidence="2" type="ORF">E7Z59_09610</name>
</gene>
<dbReference type="PANTHER" id="PTHR22946">
    <property type="entry name" value="DIENELACTONE HYDROLASE DOMAIN-CONTAINING PROTEIN-RELATED"/>
    <property type="match status" value="1"/>
</dbReference>
<dbReference type="AlphaFoldDB" id="A0A4V3UY62"/>
<dbReference type="RefSeq" id="WP_136336101.1">
    <property type="nucleotide sequence ID" value="NZ_QXMP01000019.1"/>
</dbReference>
<dbReference type="PROSITE" id="PS51257">
    <property type="entry name" value="PROKAR_LIPOPROTEIN"/>
    <property type="match status" value="1"/>
</dbReference>
<evidence type="ECO:0000259" key="1">
    <source>
        <dbReference type="Pfam" id="PF01738"/>
    </source>
</evidence>
<dbReference type="Pfam" id="PF01738">
    <property type="entry name" value="DLH"/>
    <property type="match status" value="1"/>
</dbReference>
<dbReference type="PANTHER" id="PTHR22946:SF0">
    <property type="entry name" value="DIENELACTONE HYDROLASE DOMAIN-CONTAINING PROTEIN"/>
    <property type="match status" value="1"/>
</dbReference>
<evidence type="ECO:0000313" key="3">
    <source>
        <dbReference type="Proteomes" id="UP000305939"/>
    </source>
</evidence>
<dbReference type="OrthoDB" id="9787933at2"/>